<sequence length="365" mass="41456">MVLKLAIPESFDEQKRGLLIEQVSYVTPGITSVTIEQDDLLISFQVGMEQVESYLQAQFQTIVNKIADYKSIPVRTLKTHYAAAPEQSVSLSRDHTSVDPSAYQLLDELFLGIARKHNAIERRYPTLLPKQVMHTCGYHTNFPQNVYAVAEIPHQFDVLESAHRHMDTVFQKSAYYLQPCICYHVYEELYGQQVSGVRLYTAEGRCFRHEAKWRLNAFRRNEFSMREIVMIGTSSDITEIRQRIIDDVWELFVRLGLQGTVQTANDPFFTSDGLDKLTFQLLSSAKYELIAQCGSHSSAISSFNHSGDVIARKFQITGAEGESVYTGCVGFGIDRWIQALCHRHGDDVRNWPLALQQGETAIAAF</sequence>
<evidence type="ECO:0000256" key="5">
    <source>
        <dbReference type="ARBA" id="ARBA00023146"/>
    </source>
</evidence>
<keyword evidence="2" id="KW-0547">Nucleotide-binding</keyword>
<keyword evidence="5 7" id="KW-0030">Aminoacyl-tRNA synthetase</keyword>
<dbReference type="InterPro" id="IPR006195">
    <property type="entry name" value="aa-tRNA-synth_II"/>
</dbReference>
<dbReference type="Proteomes" id="UP000323257">
    <property type="component" value="Unassembled WGS sequence"/>
</dbReference>
<dbReference type="GO" id="GO:0006418">
    <property type="term" value="P:tRNA aminoacylation for protein translation"/>
    <property type="evidence" value="ECO:0007669"/>
    <property type="project" value="InterPro"/>
</dbReference>
<name>A0A5S5C198_9BACL</name>
<feature type="domain" description="Aminoacyl-transfer RNA synthetases class-II family profile" evidence="6">
    <location>
        <begin position="204"/>
        <end position="352"/>
    </location>
</feature>
<dbReference type="GO" id="GO:0005524">
    <property type="term" value="F:ATP binding"/>
    <property type="evidence" value="ECO:0007669"/>
    <property type="project" value="UniProtKB-KW"/>
</dbReference>
<keyword evidence="3" id="KW-0067">ATP-binding</keyword>
<dbReference type="PROSITE" id="PS50862">
    <property type="entry name" value="AA_TRNA_LIGASE_II"/>
    <property type="match status" value="1"/>
</dbReference>
<proteinExistence type="predicted"/>
<evidence type="ECO:0000313" key="8">
    <source>
        <dbReference type="Proteomes" id="UP000323257"/>
    </source>
</evidence>
<dbReference type="SUPFAM" id="SSF55681">
    <property type="entry name" value="Class II aaRS and biotin synthetases"/>
    <property type="match status" value="1"/>
</dbReference>
<dbReference type="OrthoDB" id="583154at2"/>
<dbReference type="RefSeq" id="WP_148930647.1">
    <property type="nucleotide sequence ID" value="NZ_VNHS01000007.1"/>
</dbReference>
<comment type="caution">
    <text evidence="7">The sequence shown here is derived from an EMBL/GenBank/DDBJ whole genome shotgun (WGS) entry which is preliminary data.</text>
</comment>
<keyword evidence="8" id="KW-1185">Reference proteome</keyword>
<dbReference type="AlphaFoldDB" id="A0A5S5C198"/>
<evidence type="ECO:0000256" key="3">
    <source>
        <dbReference type="ARBA" id="ARBA00022840"/>
    </source>
</evidence>
<dbReference type="Gene3D" id="3.30.930.10">
    <property type="entry name" value="Bira Bifunctional Protein, Domain 2"/>
    <property type="match status" value="1"/>
</dbReference>
<gene>
    <name evidence="7" type="ORF">BCM02_10758</name>
</gene>
<dbReference type="Pfam" id="PF00587">
    <property type="entry name" value="tRNA-synt_2b"/>
    <property type="match status" value="1"/>
</dbReference>
<evidence type="ECO:0000259" key="6">
    <source>
        <dbReference type="PROSITE" id="PS50862"/>
    </source>
</evidence>
<reference evidence="7 8" key="1">
    <citation type="submission" date="2019-07" db="EMBL/GenBank/DDBJ databases">
        <title>Genomic Encyclopedia of Type Strains, Phase III (KMG-III): the genomes of soil and plant-associated and newly described type strains.</title>
        <authorList>
            <person name="Whitman W."/>
        </authorList>
    </citation>
    <scope>NUCLEOTIDE SEQUENCE [LARGE SCALE GENOMIC DNA]</scope>
    <source>
        <strain evidence="7 8">BL24</strain>
    </source>
</reference>
<accession>A0A5S5C198</accession>
<dbReference type="EMBL" id="VNHS01000007">
    <property type="protein sequence ID" value="TYP73074.1"/>
    <property type="molecule type" value="Genomic_DNA"/>
</dbReference>
<evidence type="ECO:0000313" key="7">
    <source>
        <dbReference type="EMBL" id="TYP73074.1"/>
    </source>
</evidence>
<keyword evidence="4" id="KW-0648">Protein biosynthesis</keyword>
<dbReference type="InterPro" id="IPR045864">
    <property type="entry name" value="aa-tRNA-synth_II/BPL/LPL"/>
</dbReference>
<dbReference type="GO" id="GO:0140096">
    <property type="term" value="F:catalytic activity, acting on a protein"/>
    <property type="evidence" value="ECO:0007669"/>
    <property type="project" value="UniProtKB-ARBA"/>
</dbReference>
<evidence type="ECO:0000256" key="1">
    <source>
        <dbReference type="ARBA" id="ARBA00022598"/>
    </source>
</evidence>
<dbReference type="GO" id="GO:0004812">
    <property type="term" value="F:aminoacyl-tRNA ligase activity"/>
    <property type="evidence" value="ECO:0007669"/>
    <property type="project" value="UniProtKB-KW"/>
</dbReference>
<protein>
    <submittedName>
        <fullName evidence="7">tRNA synthetase class II (G, H, P, S and T)</fullName>
    </submittedName>
</protein>
<dbReference type="GO" id="GO:0016740">
    <property type="term" value="F:transferase activity"/>
    <property type="evidence" value="ECO:0007669"/>
    <property type="project" value="UniProtKB-ARBA"/>
</dbReference>
<evidence type="ECO:0000256" key="4">
    <source>
        <dbReference type="ARBA" id="ARBA00022917"/>
    </source>
</evidence>
<dbReference type="InterPro" id="IPR002314">
    <property type="entry name" value="aa-tRNA-synt_IIb"/>
</dbReference>
<evidence type="ECO:0000256" key="2">
    <source>
        <dbReference type="ARBA" id="ARBA00022741"/>
    </source>
</evidence>
<keyword evidence="1" id="KW-0436">Ligase</keyword>
<organism evidence="7 8">
    <name type="scientific">Paenibacillus methanolicus</name>
    <dbReference type="NCBI Taxonomy" id="582686"/>
    <lineage>
        <taxon>Bacteria</taxon>
        <taxon>Bacillati</taxon>
        <taxon>Bacillota</taxon>
        <taxon>Bacilli</taxon>
        <taxon>Bacillales</taxon>
        <taxon>Paenibacillaceae</taxon>
        <taxon>Paenibacillus</taxon>
    </lineage>
</organism>